<gene>
    <name evidence="2" type="primary">NAA35</name>
    <name evidence="2" type="ORF">HK100_001923</name>
</gene>
<dbReference type="Pfam" id="PF02724">
    <property type="entry name" value="CDC45"/>
    <property type="match status" value="1"/>
</dbReference>
<reference evidence="2" key="1">
    <citation type="submission" date="2020-05" db="EMBL/GenBank/DDBJ databases">
        <title>Phylogenomic resolution of chytrid fungi.</title>
        <authorList>
            <person name="Stajich J.E."/>
            <person name="Amses K."/>
            <person name="Simmons R."/>
            <person name="Seto K."/>
            <person name="Myers J."/>
            <person name="Bonds A."/>
            <person name="Quandt C.A."/>
            <person name="Barry K."/>
            <person name="Liu P."/>
            <person name="Grigoriev I."/>
            <person name="Longcore J.E."/>
            <person name="James T.Y."/>
        </authorList>
    </citation>
    <scope>NUCLEOTIDE SEQUENCE</scope>
    <source>
        <strain evidence="2">JEL0513</strain>
    </source>
</reference>
<keyword evidence="3" id="KW-1185">Reference proteome</keyword>
<evidence type="ECO:0000313" key="3">
    <source>
        <dbReference type="Proteomes" id="UP001211907"/>
    </source>
</evidence>
<organism evidence="2 3">
    <name type="scientific">Physocladia obscura</name>
    <dbReference type="NCBI Taxonomy" id="109957"/>
    <lineage>
        <taxon>Eukaryota</taxon>
        <taxon>Fungi</taxon>
        <taxon>Fungi incertae sedis</taxon>
        <taxon>Chytridiomycota</taxon>
        <taxon>Chytridiomycota incertae sedis</taxon>
        <taxon>Chytridiomycetes</taxon>
        <taxon>Chytridiales</taxon>
        <taxon>Chytriomycetaceae</taxon>
        <taxon>Physocladia</taxon>
    </lineage>
</organism>
<comment type="caution">
    <text evidence="2">The sequence shown here is derived from an EMBL/GenBank/DDBJ whole genome shotgun (WGS) entry which is preliminary data.</text>
</comment>
<dbReference type="InterPro" id="IPR007244">
    <property type="entry name" value="Naa35_N"/>
</dbReference>
<dbReference type="InterPro" id="IPR003874">
    <property type="entry name" value="CDC45"/>
</dbReference>
<dbReference type="PANTHER" id="PTHR21373:SF0">
    <property type="entry name" value="N-ALPHA-ACETYLTRANSFERASE 35, NATC AUXILIARY SUBUNIT"/>
    <property type="match status" value="1"/>
</dbReference>
<dbReference type="InterPro" id="IPR057983">
    <property type="entry name" value="NAA35-like_N"/>
</dbReference>
<dbReference type="EMBL" id="JADGJH010001430">
    <property type="protein sequence ID" value="KAJ3113651.1"/>
    <property type="molecule type" value="Genomic_DNA"/>
</dbReference>
<dbReference type="AlphaFoldDB" id="A0AAD5XFT8"/>
<accession>A0AAD5XFT8</accession>
<dbReference type="GO" id="GO:0031417">
    <property type="term" value="C:NatC complex"/>
    <property type="evidence" value="ECO:0007669"/>
    <property type="project" value="InterPro"/>
</dbReference>
<dbReference type="PANTHER" id="PTHR21373">
    <property type="entry name" value="GLUCOSE REPRESSIBLE PROTEIN MAK10"/>
    <property type="match status" value="1"/>
</dbReference>
<dbReference type="GO" id="GO:0006270">
    <property type="term" value="P:DNA replication initiation"/>
    <property type="evidence" value="ECO:0007669"/>
    <property type="project" value="InterPro"/>
</dbReference>
<evidence type="ECO:0000313" key="2">
    <source>
        <dbReference type="EMBL" id="KAJ3113651.1"/>
    </source>
</evidence>
<name>A0AAD5XFT8_9FUNG</name>
<protein>
    <submittedName>
        <fullName evidence="2">N-alpha-acetyltransferase 35 NatC auxiliary subunit</fullName>
    </submittedName>
</protein>
<feature type="domain" description="NAA35-like N-terminal" evidence="1">
    <location>
        <begin position="35"/>
        <end position="184"/>
    </location>
</feature>
<dbReference type="Proteomes" id="UP001211907">
    <property type="component" value="Unassembled WGS sequence"/>
</dbReference>
<sequence>MPFDSPLSGLRSLVQRREWVDGMALIEAATEQMAPGQLLIADNFTLYDAMAALEIMEPRMDSGMLLPAADRTLPKPWSIKYAQTVSSLTVDEILGIVDFLLLKMVSWITGSYLSQSLFTCVFLHDKDLVSSCKSQVLRAFLISTLKTVSRIKSIVELAQIVEDDEYFGFLPYGFSLAHEVTDAEASDELLEIENSLVRNAKEIRDKAKSNVSQMAKIETDGREKIVLNFPESCTSDQERLFFIDAVIARLRFHRVKKVGSSISRFSDGGAGMIGRDNDTSIFGKSVPLLNRLAVFLMEAFRENKKKQLPMVLAAYNEDAGTFLVLGVPILKRGEMRNPFGIAFIKAAQRTQTPFRSDTFDNSIAEIPKDDLLDFVEALQTLV</sequence>
<dbReference type="Pfam" id="PF04112">
    <property type="entry name" value="Mak10"/>
    <property type="match status" value="1"/>
</dbReference>
<proteinExistence type="predicted"/>
<evidence type="ECO:0000259" key="1">
    <source>
        <dbReference type="Pfam" id="PF04112"/>
    </source>
</evidence>